<feature type="domain" description="Ion transport" evidence="13">
    <location>
        <begin position="1"/>
        <end position="89"/>
    </location>
</feature>
<evidence type="ECO:0000313" key="14">
    <source>
        <dbReference type="EMBL" id="KAK5969562.1"/>
    </source>
</evidence>
<protein>
    <recommendedName>
        <fullName evidence="13">Ion transport domain-containing protein</fullName>
    </recommendedName>
</protein>
<evidence type="ECO:0000313" key="15">
    <source>
        <dbReference type="Proteomes" id="UP001331761"/>
    </source>
</evidence>
<reference evidence="14 15" key="1">
    <citation type="submission" date="2019-10" db="EMBL/GenBank/DDBJ databases">
        <title>Assembly and Annotation for the nematode Trichostrongylus colubriformis.</title>
        <authorList>
            <person name="Martin J."/>
        </authorList>
    </citation>
    <scope>NUCLEOTIDE SEQUENCE [LARGE SCALE GENOMIC DNA]</scope>
    <source>
        <strain evidence="14">G859</strain>
        <tissue evidence="14">Whole worm</tissue>
    </source>
</reference>
<gene>
    <name evidence="14" type="ORF">GCK32_019816</name>
</gene>
<keyword evidence="4" id="KW-0107">Calcium channel</keyword>
<comment type="subcellular location">
    <subcellularLocation>
        <location evidence="1">Membrane</location>
        <topology evidence="1">Multi-pass membrane protein</topology>
    </subcellularLocation>
</comment>
<keyword evidence="10" id="KW-0472">Membrane</keyword>
<evidence type="ECO:0000256" key="7">
    <source>
        <dbReference type="ARBA" id="ARBA00022882"/>
    </source>
</evidence>
<keyword evidence="8" id="KW-1133">Transmembrane helix</keyword>
<keyword evidence="9" id="KW-0406">Ion transport</keyword>
<keyword evidence="11" id="KW-0407">Ion channel</keyword>
<proteinExistence type="predicted"/>
<evidence type="ECO:0000256" key="11">
    <source>
        <dbReference type="ARBA" id="ARBA00023303"/>
    </source>
</evidence>
<dbReference type="Pfam" id="PF00520">
    <property type="entry name" value="Ion_trans"/>
    <property type="match status" value="1"/>
</dbReference>
<dbReference type="AlphaFoldDB" id="A0AAN8F041"/>
<keyword evidence="6" id="KW-0106">Calcium</keyword>
<dbReference type="SUPFAM" id="SSF81324">
    <property type="entry name" value="Voltage-gated potassium channels"/>
    <property type="match status" value="1"/>
</dbReference>
<evidence type="ECO:0000256" key="3">
    <source>
        <dbReference type="ARBA" id="ARBA00022568"/>
    </source>
</evidence>
<dbReference type="InterPro" id="IPR005821">
    <property type="entry name" value="Ion_trans_dom"/>
</dbReference>
<dbReference type="EMBL" id="WIXE01020008">
    <property type="protein sequence ID" value="KAK5969562.1"/>
    <property type="molecule type" value="Genomic_DNA"/>
</dbReference>
<keyword evidence="5" id="KW-0812">Transmembrane</keyword>
<sequence length="117" mass="13551">MLVTFMLQFMFAIIGVQLFKGTFFSCNDPSKMTEAECRGEFIHYEEGDPTKPVSKKRVWSNNDFNFDNVGDAMVSLFVVSTFEGWPEFVVSPFFLQHSFLFKCFQGILPFFRFILPG</sequence>
<dbReference type="InterPro" id="IPR050599">
    <property type="entry name" value="VDCC_alpha-1_subunit"/>
</dbReference>
<organism evidence="14 15">
    <name type="scientific">Trichostrongylus colubriformis</name>
    <name type="common">Black scour worm</name>
    <dbReference type="NCBI Taxonomy" id="6319"/>
    <lineage>
        <taxon>Eukaryota</taxon>
        <taxon>Metazoa</taxon>
        <taxon>Ecdysozoa</taxon>
        <taxon>Nematoda</taxon>
        <taxon>Chromadorea</taxon>
        <taxon>Rhabditida</taxon>
        <taxon>Rhabditina</taxon>
        <taxon>Rhabditomorpha</taxon>
        <taxon>Strongyloidea</taxon>
        <taxon>Trichostrongylidae</taxon>
        <taxon>Trichostrongylus</taxon>
    </lineage>
</organism>
<dbReference type="Gene3D" id="1.10.287.70">
    <property type="match status" value="1"/>
</dbReference>
<evidence type="ECO:0000256" key="12">
    <source>
        <dbReference type="SAM" id="SignalP"/>
    </source>
</evidence>
<dbReference type="GO" id="GO:0008331">
    <property type="term" value="F:high voltage-gated calcium channel activity"/>
    <property type="evidence" value="ECO:0007669"/>
    <property type="project" value="TreeGrafter"/>
</dbReference>
<dbReference type="GO" id="GO:0098703">
    <property type="term" value="P:calcium ion import across plasma membrane"/>
    <property type="evidence" value="ECO:0007669"/>
    <property type="project" value="TreeGrafter"/>
</dbReference>
<keyword evidence="3" id="KW-0109">Calcium transport</keyword>
<evidence type="ECO:0000256" key="9">
    <source>
        <dbReference type="ARBA" id="ARBA00023065"/>
    </source>
</evidence>
<dbReference type="GO" id="GO:0005891">
    <property type="term" value="C:voltage-gated calcium channel complex"/>
    <property type="evidence" value="ECO:0007669"/>
    <property type="project" value="TreeGrafter"/>
</dbReference>
<evidence type="ECO:0000256" key="2">
    <source>
        <dbReference type="ARBA" id="ARBA00022448"/>
    </source>
</evidence>
<evidence type="ECO:0000259" key="13">
    <source>
        <dbReference type="Pfam" id="PF00520"/>
    </source>
</evidence>
<keyword evidence="2" id="KW-0813">Transport</keyword>
<name>A0AAN8F041_TRICO</name>
<evidence type="ECO:0000256" key="4">
    <source>
        <dbReference type="ARBA" id="ARBA00022673"/>
    </source>
</evidence>
<evidence type="ECO:0000256" key="1">
    <source>
        <dbReference type="ARBA" id="ARBA00004141"/>
    </source>
</evidence>
<keyword evidence="15" id="KW-1185">Reference proteome</keyword>
<dbReference type="Proteomes" id="UP001331761">
    <property type="component" value="Unassembled WGS sequence"/>
</dbReference>
<evidence type="ECO:0000256" key="10">
    <source>
        <dbReference type="ARBA" id="ARBA00023136"/>
    </source>
</evidence>
<dbReference type="PANTHER" id="PTHR45628">
    <property type="entry name" value="VOLTAGE-DEPENDENT CALCIUM CHANNEL TYPE A SUBUNIT ALPHA-1"/>
    <property type="match status" value="1"/>
</dbReference>
<evidence type="ECO:0000256" key="5">
    <source>
        <dbReference type="ARBA" id="ARBA00022692"/>
    </source>
</evidence>
<feature type="chain" id="PRO_5042972196" description="Ion transport domain-containing protein" evidence="12">
    <location>
        <begin position="19"/>
        <end position="117"/>
    </location>
</feature>
<feature type="signal peptide" evidence="12">
    <location>
        <begin position="1"/>
        <end position="18"/>
    </location>
</feature>
<keyword evidence="12" id="KW-0732">Signal</keyword>
<keyword evidence="7" id="KW-0851">Voltage-gated channel</keyword>
<accession>A0AAN8F041</accession>
<dbReference type="PANTHER" id="PTHR45628:SF1">
    <property type="entry name" value="VOLTAGE-DEPENDENT CALCIUM CHANNEL TYPE D SUBUNIT ALPHA-1"/>
    <property type="match status" value="1"/>
</dbReference>
<evidence type="ECO:0000256" key="6">
    <source>
        <dbReference type="ARBA" id="ARBA00022837"/>
    </source>
</evidence>
<comment type="caution">
    <text evidence="14">The sequence shown here is derived from an EMBL/GenBank/DDBJ whole genome shotgun (WGS) entry which is preliminary data.</text>
</comment>
<evidence type="ECO:0000256" key="8">
    <source>
        <dbReference type="ARBA" id="ARBA00022989"/>
    </source>
</evidence>